<gene>
    <name evidence="2" type="ORF">SORBI_3010G079150</name>
</gene>
<keyword evidence="1" id="KW-0732">Signal</keyword>
<reference evidence="2 3" key="1">
    <citation type="journal article" date="2009" name="Nature">
        <title>The Sorghum bicolor genome and the diversification of grasses.</title>
        <authorList>
            <person name="Paterson A.H."/>
            <person name="Bowers J.E."/>
            <person name="Bruggmann R."/>
            <person name="Dubchak I."/>
            <person name="Grimwood J."/>
            <person name="Gundlach H."/>
            <person name="Haberer G."/>
            <person name="Hellsten U."/>
            <person name="Mitros T."/>
            <person name="Poliakov A."/>
            <person name="Schmutz J."/>
            <person name="Spannagl M."/>
            <person name="Tang H."/>
            <person name="Wang X."/>
            <person name="Wicker T."/>
            <person name="Bharti A.K."/>
            <person name="Chapman J."/>
            <person name="Feltus F.A."/>
            <person name="Gowik U."/>
            <person name="Grigoriev I.V."/>
            <person name="Lyons E."/>
            <person name="Maher C.A."/>
            <person name="Martis M."/>
            <person name="Narechania A."/>
            <person name="Otillar R.P."/>
            <person name="Penning B.W."/>
            <person name="Salamov A.A."/>
            <person name="Wang Y."/>
            <person name="Zhang L."/>
            <person name="Carpita N.C."/>
            <person name="Freeling M."/>
            <person name="Gingle A.R."/>
            <person name="Hash C.T."/>
            <person name="Keller B."/>
            <person name="Klein P."/>
            <person name="Kresovich S."/>
            <person name="McCann M.C."/>
            <person name="Ming R."/>
            <person name="Peterson D.G."/>
            <person name="Mehboob-ur-Rahman"/>
            <person name="Ware D."/>
            <person name="Westhoff P."/>
            <person name="Mayer K.F."/>
            <person name="Messing J."/>
            <person name="Rokhsar D.S."/>
        </authorList>
    </citation>
    <scope>NUCLEOTIDE SEQUENCE [LARGE SCALE GENOMIC DNA]</scope>
    <source>
        <strain evidence="3">cv. BTx623</strain>
    </source>
</reference>
<dbReference type="Proteomes" id="UP000000768">
    <property type="component" value="Chromosome 10"/>
</dbReference>
<evidence type="ECO:0000313" key="3">
    <source>
        <dbReference type="Proteomes" id="UP000000768"/>
    </source>
</evidence>
<protein>
    <recommendedName>
        <fullName evidence="4">Secreted protein</fullName>
    </recommendedName>
</protein>
<reference evidence="3" key="2">
    <citation type="journal article" date="2018" name="Plant J.">
        <title>The Sorghum bicolor reference genome: improved assembly, gene annotations, a transcriptome atlas, and signatures of genome organization.</title>
        <authorList>
            <person name="McCormick R.F."/>
            <person name="Truong S.K."/>
            <person name="Sreedasyam A."/>
            <person name="Jenkins J."/>
            <person name="Shu S."/>
            <person name="Sims D."/>
            <person name="Kennedy M."/>
            <person name="Amirebrahimi M."/>
            <person name="Weers B.D."/>
            <person name="McKinley B."/>
            <person name="Mattison A."/>
            <person name="Morishige D.T."/>
            <person name="Grimwood J."/>
            <person name="Schmutz J."/>
            <person name="Mullet J.E."/>
        </authorList>
    </citation>
    <scope>NUCLEOTIDE SEQUENCE [LARGE SCALE GENOMIC DNA]</scope>
    <source>
        <strain evidence="3">cv. BTx623</strain>
    </source>
</reference>
<proteinExistence type="predicted"/>
<dbReference type="EMBL" id="CM000769">
    <property type="protein sequence ID" value="OQU76033.1"/>
    <property type="molecule type" value="Genomic_DNA"/>
</dbReference>
<dbReference type="PROSITE" id="PS51257">
    <property type="entry name" value="PROKAR_LIPOPROTEIN"/>
    <property type="match status" value="1"/>
</dbReference>
<evidence type="ECO:0000313" key="2">
    <source>
        <dbReference type="EMBL" id="OQU76033.1"/>
    </source>
</evidence>
<sequence length="102" mass="11098">MLCRQCCLGSCFATSVMVSWSSCWCSLPVVLALSDSEEYSEGNLDVLLVRGPNGIASLVTRRSTGRMTPRYSAWVGPHPRMLCRVDGGLGMELFLVRGLEGP</sequence>
<evidence type="ECO:0008006" key="4">
    <source>
        <dbReference type="Google" id="ProtNLM"/>
    </source>
</evidence>
<dbReference type="InParanoid" id="A0A1W0VRX0"/>
<feature type="chain" id="PRO_5012122196" description="Secreted protein" evidence="1">
    <location>
        <begin position="33"/>
        <end position="102"/>
    </location>
</feature>
<name>A0A1W0VRX0_SORBI</name>
<keyword evidence="3" id="KW-1185">Reference proteome</keyword>
<accession>A0A1W0VRX0</accession>
<evidence type="ECO:0000256" key="1">
    <source>
        <dbReference type="SAM" id="SignalP"/>
    </source>
</evidence>
<feature type="signal peptide" evidence="1">
    <location>
        <begin position="1"/>
        <end position="32"/>
    </location>
</feature>
<dbReference type="Gramene" id="OQU76033">
    <property type="protein sequence ID" value="OQU76033"/>
    <property type="gene ID" value="SORBI_3010G079150"/>
</dbReference>
<dbReference type="AlphaFoldDB" id="A0A1W0VRX0"/>
<organism evidence="2 3">
    <name type="scientific">Sorghum bicolor</name>
    <name type="common">Sorghum</name>
    <name type="synonym">Sorghum vulgare</name>
    <dbReference type="NCBI Taxonomy" id="4558"/>
    <lineage>
        <taxon>Eukaryota</taxon>
        <taxon>Viridiplantae</taxon>
        <taxon>Streptophyta</taxon>
        <taxon>Embryophyta</taxon>
        <taxon>Tracheophyta</taxon>
        <taxon>Spermatophyta</taxon>
        <taxon>Magnoliopsida</taxon>
        <taxon>Liliopsida</taxon>
        <taxon>Poales</taxon>
        <taxon>Poaceae</taxon>
        <taxon>PACMAD clade</taxon>
        <taxon>Panicoideae</taxon>
        <taxon>Andropogonodae</taxon>
        <taxon>Andropogoneae</taxon>
        <taxon>Sorghinae</taxon>
        <taxon>Sorghum</taxon>
    </lineage>
</organism>